<feature type="transmembrane region" description="Helical" evidence="1">
    <location>
        <begin position="208"/>
        <end position="228"/>
    </location>
</feature>
<evidence type="ECO:0000313" key="2">
    <source>
        <dbReference type="EMBL" id="MBD1269484.1"/>
    </source>
</evidence>
<dbReference type="RefSeq" id="WP_179427857.1">
    <property type="nucleotide sequence ID" value="NZ_BAAAMP010000002.1"/>
</dbReference>
<dbReference type="Proteomes" id="UP000587211">
    <property type="component" value="Unassembled WGS sequence"/>
</dbReference>
<keyword evidence="4" id="KW-1185">Reference proteome</keyword>
<keyword evidence="1" id="KW-1133">Transmembrane helix</keyword>
<feature type="transmembrane region" description="Helical" evidence="1">
    <location>
        <begin position="83"/>
        <end position="105"/>
    </location>
</feature>
<name>A0A8I0KMA3_9ACTN</name>
<sequence length="310" mass="33921">MTTTLTDRYVHAATRWLPGRTKEEVAAELRERIGDTVAARGGGEQAERETLEELGDPLRVAVDYTGREPALIGPRLFFPWLRLMTILVAIVAPLVTAVTVIVGAFDGDSIGSIIGGGVWTLLEMVVHLVFWTTLVFAVLDWMGTSIDGVETWSVDQLPEPDTGTGTADLVAGLIFLPAFAAMLIWQHVGSPFFDDGERIPMADPELWSWYLPLVLVTLALELVHLVWIHRAGYTWAAAWANLGLALLFAIPTIVLLLDGSIVNPELVAHLDWDPEIVDTVLRGIAVGVGLVTAWEAFDGFRKARLHASRL</sequence>
<keyword evidence="1" id="KW-0812">Transmembrane</keyword>
<evidence type="ECO:0000313" key="3">
    <source>
        <dbReference type="EMBL" id="NYI39862.1"/>
    </source>
</evidence>
<comment type="caution">
    <text evidence="2">The sequence shown here is derived from an EMBL/GenBank/DDBJ whole genome shotgun (WGS) entry which is preliminary data.</text>
</comment>
<feature type="transmembrane region" description="Helical" evidence="1">
    <location>
        <begin position="169"/>
        <end position="188"/>
    </location>
</feature>
<proteinExistence type="predicted"/>
<feature type="transmembrane region" description="Helical" evidence="1">
    <location>
        <begin position="276"/>
        <end position="297"/>
    </location>
</feature>
<reference evidence="2" key="2">
    <citation type="submission" date="2020-09" db="EMBL/GenBank/DDBJ databases">
        <title>Novel species in genus Aeromicrobium.</title>
        <authorList>
            <person name="Zhang G."/>
        </authorList>
    </citation>
    <scope>NUCLEOTIDE SEQUENCE</scope>
    <source>
        <strain evidence="2">SSW1-57</strain>
    </source>
</reference>
<dbReference type="Proteomes" id="UP000659061">
    <property type="component" value="Unassembled WGS sequence"/>
</dbReference>
<evidence type="ECO:0000256" key="1">
    <source>
        <dbReference type="SAM" id="Phobius"/>
    </source>
</evidence>
<dbReference type="EMBL" id="JACBZN010000001">
    <property type="protein sequence ID" value="NYI39862.1"/>
    <property type="molecule type" value="Genomic_DNA"/>
</dbReference>
<evidence type="ECO:0000313" key="5">
    <source>
        <dbReference type="Proteomes" id="UP000659061"/>
    </source>
</evidence>
<feature type="transmembrane region" description="Helical" evidence="1">
    <location>
        <begin position="117"/>
        <end position="139"/>
    </location>
</feature>
<protein>
    <submittedName>
        <fullName evidence="2">Uncharacterized protein</fullName>
    </submittedName>
</protein>
<reference evidence="3 4" key="1">
    <citation type="submission" date="2020-07" db="EMBL/GenBank/DDBJ databases">
        <title>Sequencing the genomes of 1000 actinobacteria strains.</title>
        <authorList>
            <person name="Klenk H.-P."/>
        </authorList>
    </citation>
    <scope>NUCLEOTIDE SEQUENCE [LARGE SCALE GENOMIC DNA]</scope>
    <source>
        <strain evidence="3 4">DSM 19087</strain>
    </source>
</reference>
<evidence type="ECO:0000313" key="4">
    <source>
        <dbReference type="Proteomes" id="UP000587211"/>
    </source>
</evidence>
<feature type="transmembrane region" description="Helical" evidence="1">
    <location>
        <begin position="235"/>
        <end position="256"/>
    </location>
</feature>
<dbReference type="EMBL" id="JACWMT010000001">
    <property type="protein sequence ID" value="MBD1269484.1"/>
    <property type="molecule type" value="Genomic_DNA"/>
</dbReference>
<dbReference type="AlphaFoldDB" id="A0A8I0KMA3"/>
<accession>A0A8I0KMA3</accession>
<gene>
    <name evidence="3" type="ORF">BJ975_003237</name>
    <name evidence="2" type="ORF">IDH50_04510</name>
</gene>
<keyword evidence="1" id="KW-0472">Membrane</keyword>
<organism evidence="2 5">
    <name type="scientific">Aeromicrobium tamlense</name>
    <dbReference type="NCBI Taxonomy" id="375541"/>
    <lineage>
        <taxon>Bacteria</taxon>
        <taxon>Bacillati</taxon>
        <taxon>Actinomycetota</taxon>
        <taxon>Actinomycetes</taxon>
        <taxon>Propionibacteriales</taxon>
        <taxon>Nocardioidaceae</taxon>
        <taxon>Aeromicrobium</taxon>
    </lineage>
</organism>